<dbReference type="EMBL" id="JARYMX010000004">
    <property type="protein sequence ID" value="KAJ9553012.1"/>
    <property type="molecule type" value="Genomic_DNA"/>
</dbReference>
<name>A0AA38W943_9ASTR</name>
<organism evidence="4 5">
    <name type="scientific">Centaurea solstitialis</name>
    <name type="common">yellow star-thistle</name>
    <dbReference type="NCBI Taxonomy" id="347529"/>
    <lineage>
        <taxon>Eukaryota</taxon>
        <taxon>Viridiplantae</taxon>
        <taxon>Streptophyta</taxon>
        <taxon>Embryophyta</taxon>
        <taxon>Tracheophyta</taxon>
        <taxon>Spermatophyta</taxon>
        <taxon>Magnoliopsida</taxon>
        <taxon>eudicotyledons</taxon>
        <taxon>Gunneridae</taxon>
        <taxon>Pentapetalae</taxon>
        <taxon>asterids</taxon>
        <taxon>campanulids</taxon>
        <taxon>Asterales</taxon>
        <taxon>Asteraceae</taxon>
        <taxon>Carduoideae</taxon>
        <taxon>Cardueae</taxon>
        <taxon>Centaureinae</taxon>
        <taxon>Centaurea</taxon>
    </lineage>
</organism>
<keyword evidence="3" id="KW-0812">Transmembrane</keyword>
<dbReference type="Gene3D" id="3.30.565.10">
    <property type="entry name" value="Histidine kinase-like ATPase, C-terminal domain"/>
    <property type="match status" value="1"/>
</dbReference>
<evidence type="ECO:0000313" key="4">
    <source>
        <dbReference type="EMBL" id="KAJ9553012.1"/>
    </source>
</evidence>
<dbReference type="PANTHER" id="PTHR33566">
    <property type="entry name" value="EN/SPM-LIKE TRANSPOSON-RELATED"/>
    <property type="match status" value="1"/>
</dbReference>
<feature type="transmembrane region" description="Helical" evidence="3">
    <location>
        <begin position="1548"/>
        <end position="1565"/>
    </location>
</feature>
<reference evidence="4" key="1">
    <citation type="submission" date="2023-03" db="EMBL/GenBank/DDBJ databases">
        <title>Chromosome-scale reference genome and RAD-based genetic map of yellow starthistle (Centaurea solstitialis) reveal putative structural variation and QTLs associated with invader traits.</title>
        <authorList>
            <person name="Reatini B."/>
            <person name="Cang F.A."/>
            <person name="Jiang Q."/>
            <person name="Mckibben M.T.W."/>
            <person name="Barker M.S."/>
            <person name="Rieseberg L.H."/>
            <person name="Dlugosch K.M."/>
        </authorList>
    </citation>
    <scope>NUCLEOTIDE SEQUENCE</scope>
    <source>
        <strain evidence="4">CAN-66</strain>
        <tissue evidence="4">Leaf</tissue>
    </source>
</reference>
<dbReference type="PANTHER" id="PTHR33566:SF1">
    <property type="entry name" value="EN_SPM-LIKE TRANSPOSON-RELATED"/>
    <property type="match status" value="1"/>
</dbReference>
<keyword evidence="1" id="KW-0175">Coiled coil</keyword>
<comment type="caution">
    <text evidence="4">The sequence shown here is derived from an EMBL/GenBank/DDBJ whole genome shotgun (WGS) entry which is preliminary data.</text>
</comment>
<keyword evidence="5" id="KW-1185">Reference proteome</keyword>
<feature type="region of interest" description="Disordered" evidence="2">
    <location>
        <begin position="1"/>
        <end position="22"/>
    </location>
</feature>
<evidence type="ECO:0000256" key="1">
    <source>
        <dbReference type="SAM" id="Coils"/>
    </source>
</evidence>
<feature type="coiled-coil region" evidence="1">
    <location>
        <begin position="1197"/>
        <end position="1224"/>
    </location>
</feature>
<evidence type="ECO:0000256" key="3">
    <source>
        <dbReference type="SAM" id="Phobius"/>
    </source>
</evidence>
<dbReference type="Pfam" id="PF13589">
    <property type="entry name" value="HATPase_c_3"/>
    <property type="match status" value="1"/>
</dbReference>
<proteinExistence type="predicted"/>
<accession>A0AA38W943</accession>
<keyword evidence="3" id="KW-0472">Membrane</keyword>
<gene>
    <name evidence="4" type="ORF">OSB04_017057</name>
</gene>
<feature type="transmembrane region" description="Helical" evidence="3">
    <location>
        <begin position="1513"/>
        <end position="1536"/>
    </location>
</feature>
<dbReference type="Proteomes" id="UP001172457">
    <property type="component" value="Chromosome 4"/>
</dbReference>
<sequence>MDRSKPQALTPQKRSHEEMSQHSRSAYRLKILFPDGTARLLKIPDTMDAITVKDLASRAKKEHDRRGPNGHRSVNWNNAQLSFIDDRDYVFRNVLKLTNLEVNRVYNLRLDDGSQPAEIYENMWDLTPDTELLMELPEEYTFETALADLIDNSLQAVWSNAENEQRLISVEVGDDKISIVDTGPGMDSMSIEKWGKMGASLHRASKIGAIGGKPPYLKPAFGMFGYGGFVASMHLGRHTEVSSKTKNCKKVYMLRLERDALVSGSGSKRTWRTYGSLRDPMRDELLLSPSGSFTKVEIFEPKMRSIDIRRLQCKLKDIYFPYIQCDELSKKGRTIMPIEFEVNGEDLAEIPGGEVAITNLNSCNGPEFVLQLRFQLNHNDATLTSSQGPSDEANARLRCVYLPIKKGKESIQSILETLKEDGYEQREDYGSFSHVSCRRLGRLLPDARWAWLPFMDFRQRKGQVLKRSSLNTVIPETDAGFNPTPSKTNFAHQNPYTTALRNLGSKESLEKETGVHVEIRRDGKPLTLSQLDKQYQEWLLDVHDKYDEEVDCGFDEAVYIVNPIKTKELHTSKNVVRVHKALRWKGKSWKSGQRIKILKGACAGFHKTNVYATLEYILLEGFEGDAGAFSPFFFFKISVLFWFGRSIDTSEEDGCLLKTVEGNPIFDIRKSVSIHVNVIDSGKCLAVDDAEWNQQLRKQHQKSPSSIEILNRRQCRELGIEVSLPDEREVCAGDVSPCEIVAVIRPATYSSGTSSKYLDQKYVMKDIFEMSLAILYSGNEKLQGESNIYSALVTPSSRKDIHGLYVFQPKCKSHPLFHKAGMYTFTLSIKDQSCQKCVRKVQVKASPEARRWVPAKVPYHLRVGCKCEPISIEKFDKYDNQIPFIEVPAIVVEVKCTKGARVEVLECNPSTPADKSALVLELFDEYGNSLQEKQKVQLRVDGFCFHGGSSSLQKKVDAHGCIDLGGLLSVTAGYGKKGNFHTVSLSVSSDGEAIHKEWQIKKRQLRTASMIPESCLAGSKLEHLVFEVVNPNGDVDVNFNDEDRIGQSHTLVIKSQFAEIDESVKYAFRDGRCIVRAVPIPSEEGDFSFVVAHSHHLELQLTIKVRVEQPPEVNHDNISHELPVDMTPLHVKHLSTNENTLALPMDAQMDYRSQCHTPETNTSSIQDLYYDFESDLRSCLDFEKDLLDVIRDLGFRIGRHEDKIKQLECLKRAIESELSEFEGKNDVKSGSPAKSEIRARIERKTDTAASVVMEILKEDSLTVSNSIIGVVALLGTTPTLELSRIFAEYLGDQMLAVVCKAYKDARVLEMYKKNGRLDPEHALHMFATEIGKSVIGRYHVLCIEDISACTVEKDPEGKLLLPDPTLPNGTTPKGFLGYAVNLIDIDIDHLDTRTDSGCSLRETLFYRLFGEAQVYKTRKDMKKAIPCIKEGAVSLDGGILRGNGALSLGCWEPDIIFPIAAGGGGGRKDERATEVLERYTEMKLKAEETTRELSKERKCYECTMKKFKKKRGLLGLGWSWWCSGGDVELVAVMVFASGGDGGYDGGGGLMVAALVFVVVVVVWIVENIKFVNKQQQPRSSIASAASFEYQQQLVEVEMMPIRPNVLSVQVPPTMNYVGLNDSSNVARDGVENGTFSQAEPLVNPSKKLENDMLLLGKKIKHHEENIKYLRNNKNSFDGAITDMQVTLGNYHSSTQPKIENEDLSHMQSEEATVGNIMKHENSAAAIWVPAETSSQSGCSYEGRPWLLSEYLGLDNMLALVCMTYEGLKSLESYDKEGSINKNSGLHGLGASIGQTLEGRFNVICLEHVRPYVGEFMANDPQRRLALRKPALPNGESPAGFIGFAVNMIHIDSAHLCYLTTDGNGLRETLFYTLFSRLQVYKTRTDMMQALPCIFNGAISLDGGMIRSNGVYFLHTRKKEMDVKFAISPVASYLPETYEVEKQMKELKWKREKLMEDIQREEAMLAHVKYNFEVKKQEFLGFMAQSSPYTMPDHDQELTEPVLETTYPDPKQGSPEDIKIILKEPSAMSKK</sequence>
<evidence type="ECO:0000313" key="5">
    <source>
        <dbReference type="Proteomes" id="UP001172457"/>
    </source>
</evidence>
<protein>
    <submittedName>
        <fullName evidence="4">Uncharacterized protein</fullName>
    </submittedName>
</protein>
<dbReference type="SUPFAM" id="SSF55874">
    <property type="entry name" value="ATPase domain of HSP90 chaperone/DNA topoisomerase II/histidine kinase"/>
    <property type="match status" value="1"/>
</dbReference>
<evidence type="ECO:0000256" key="2">
    <source>
        <dbReference type="SAM" id="MobiDB-lite"/>
    </source>
</evidence>
<dbReference type="InterPro" id="IPR036890">
    <property type="entry name" value="HATPase_C_sf"/>
</dbReference>
<keyword evidence="3" id="KW-1133">Transmembrane helix</keyword>